<dbReference type="PROSITE" id="PS50198">
    <property type="entry name" value="PPIC_PPIASE_2"/>
    <property type="match status" value="2"/>
</dbReference>
<evidence type="ECO:0000256" key="1">
    <source>
        <dbReference type="ARBA" id="ARBA00022729"/>
    </source>
</evidence>
<dbReference type="InterPro" id="IPR000297">
    <property type="entry name" value="PPIase_PpiC"/>
</dbReference>
<comment type="caution">
    <text evidence="5">The sequence shown here is derived from an EMBL/GenBank/DDBJ whole genome shotgun (WGS) entry which is preliminary data.</text>
</comment>
<dbReference type="Proteomes" id="UP001628220">
    <property type="component" value="Unassembled WGS sequence"/>
</dbReference>
<keyword evidence="6" id="KW-1185">Reference proteome</keyword>
<dbReference type="RefSeq" id="WP_411915345.1">
    <property type="nucleotide sequence ID" value="NZ_BAAFSF010000001.1"/>
</dbReference>
<proteinExistence type="predicted"/>
<evidence type="ECO:0000256" key="2">
    <source>
        <dbReference type="PROSITE-ProRule" id="PRU00278"/>
    </source>
</evidence>
<dbReference type="InterPro" id="IPR050280">
    <property type="entry name" value="OMP_Chaperone_SurA"/>
</dbReference>
<protein>
    <submittedName>
        <fullName evidence="5">Peptidylprolyl isomerase</fullName>
    </submittedName>
</protein>
<evidence type="ECO:0000259" key="4">
    <source>
        <dbReference type="PROSITE" id="PS50198"/>
    </source>
</evidence>
<feature type="signal peptide" evidence="3">
    <location>
        <begin position="1"/>
        <end position="25"/>
    </location>
</feature>
<evidence type="ECO:0000256" key="3">
    <source>
        <dbReference type="SAM" id="SignalP"/>
    </source>
</evidence>
<dbReference type="Pfam" id="PF00639">
    <property type="entry name" value="Rotamase"/>
    <property type="match status" value="2"/>
</dbReference>
<dbReference type="InterPro" id="IPR046357">
    <property type="entry name" value="PPIase_dom_sf"/>
</dbReference>
<accession>A0ABQ0E1F5</accession>
<feature type="domain" description="PpiC" evidence="4">
    <location>
        <begin position="280"/>
        <end position="380"/>
    </location>
</feature>
<reference evidence="5 6" key="1">
    <citation type="journal article" date="2025" name="Int. J. Syst. Evol. Microbiol.">
        <title>Desulfovibrio falkowii sp. nov., Porphyromonas miyakawae sp. nov., Mediterraneibacter flintii sp. nov. and Owariibacterium komagatae gen. nov., sp. nov., isolated from human faeces.</title>
        <authorList>
            <person name="Hamaguchi T."/>
            <person name="Ohara M."/>
            <person name="Hisatomi A."/>
            <person name="Sekiguchi K."/>
            <person name="Takeda J.I."/>
            <person name="Ueyama J."/>
            <person name="Ito M."/>
            <person name="Nishiwaki H."/>
            <person name="Ogi T."/>
            <person name="Hirayama M."/>
            <person name="Ohkuma M."/>
            <person name="Sakamoto M."/>
            <person name="Ohno K."/>
        </authorList>
    </citation>
    <scope>NUCLEOTIDE SEQUENCE [LARGE SCALE GENOMIC DNA]</scope>
    <source>
        <strain evidence="5 6">13CB11C</strain>
    </source>
</reference>
<evidence type="ECO:0000313" key="5">
    <source>
        <dbReference type="EMBL" id="GAB1251539.1"/>
    </source>
</evidence>
<keyword evidence="1 3" id="KW-0732">Signal</keyword>
<keyword evidence="2" id="KW-0697">Rotamase</keyword>
<feature type="chain" id="PRO_5045276613" evidence="3">
    <location>
        <begin position="26"/>
        <end position="465"/>
    </location>
</feature>
<gene>
    <name evidence="5" type="ORF">Tsumi_06430</name>
</gene>
<feature type="domain" description="PpiC" evidence="4">
    <location>
        <begin position="175"/>
        <end position="277"/>
    </location>
</feature>
<dbReference type="Gene3D" id="3.10.50.40">
    <property type="match status" value="2"/>
</dbReference>
<name>A0ABQ0E1F5_9PORP</name>
<dbReference type="PANTHER" id="PTHR47637:SF1">
    <property type="entry name" value="CHAPERONE SURA"/>
    <property type="match status" value="1"/>
</dbReference>
<keyword evidence="2 5" id="KW-0413">Isomerase</keyword>
<organism evidence="5 6">
    <name type="scientific">Porphyromonas miyakawae</name>
    <dbReference type="NCBI Taxonomy" id="3137470"/>
    <lineage>
        <taxon>Bacteria</taxon>
        <taxon>Pseudomonadati</taxon>
        <taxon>Bacteroidota</taxon>
        <taxon>Bacteroidia</taxon>
        <taxon>Bacteroidales</taxon>
        <taxon>Porphyromonadaceae</taxon>
        <taxon>Porphyromonas</taxon>
    </lineage>
</organism>
<dbReference type="GO" id="GO:0016853">
    <property type="term" value="F:isomerase activity"/>
    <property type="evidence" value="ECO:0007669"/>
    <property type="project" value="UniProtKB-KW"/>
</dbReference>
<dbReference type="PANTHER" id="PTHR47637">
    <property type="entry name" value="CHAPERONE SURA"/>
    <property type="match status" value="1"/>
</dbReference>
<dbReference type="SUPFAM" id="SSF54534">
    <property type="entry name" value="FKBP-like"/>
    <property type="match status" value="2"/>
</dbReference>
<sequence length="465" mass="53003">MNKFNFMYAVATFVAFLLFSTALKAQNVIDRVVWMVGDEPILLSDVEYQKLRMRYEGVDIGDMNPDCFIAETIATQMLFLNQAKIDSITVDENIINRRVDAYLESLVAQVGSKQKLEEYFNKKYSQIKEDQRRIFRNNDIVTAMQDAIVKNISVTPSEIRDFYNKIPQDSVPFVPARAEVQLIIRRPEIKLSEIDRIKERLRGFAADVNSGKSSFSTLARLYSEDAKTASLGGEYGFVAKSSLESEFARIVFTMKGTEKVSPIIQTEEGFHIVQLIEKRGDLVNFRHILLRPQLSNEALETERIKLDSIATLITSGTISFSEAVATYSQDDKTKNNEGLLVNENYQSESVGSSLFQLDELPQDISSAISSLRVGELSRPFVMTNEKGNKQLAIVRLTNRYEAHRANLQEDFRIIKNMALADKKNKRIEEWIREQQKTTFIEVDPSMQSCDFQYPGWIKKNAATGK</sequence>
<dbReference type="InterPro" id="IPR027304">
    <property type="entry name" value="Trigger_fact/SurA_dom_sf"/>
</dbReference>
<evidence type="ECO:0000313" key="6">
    <source>
        <dbReference type="Proteomes" id="UP001628220"/>
    </source>
</evidence>
<dbReference type="SUPFAM" id="SSF109998">
    <property type="entry name" value="Triger factor/SurA peptide-binding domain-like"/>
    <property type="match status" value="1"/>
</dbReference>
<dbReference type="EMBL" id="BAAFSF010000001">
    <property type="protein sequence ID" value="GAB1251539.1"/>
    <property type="molecule type" value="Genomic_DNA"/>
</dbReference>